<dbReference type="GO" id="GO:0015628">
    <property type="term" value="P:protein secretion by the type II secretion system"/>
    <property type="evidence" value="ECO:0007669"/>
    <property type="project" value="InterPro"/>
</dbReference>
<accession>A0A840HTV5</accession>
<proteinExistence type="inferred from homology"/>
<keyword evidence="8 10" id="KW-1133">Transmembrane helix</keyword>
<evidence type="ECO:0000256" key="8">
    <source>
        <dbReference type="ARBA" id="ARBA00022989"/>
    </source>
</evidence>
<dbReference type="Gene3D" id="3.30.1360.100">
    <property type="entry name" value="General secretion pathway protein M, EpsM"/>
    <property type="match status" value="1"/>
</dbReference>
<gene>
    <name evidence="11" type="ORF">HNQ99_001341</name>
</gene>
<evidence type="ECO:0000256" key="9">
    <source>
        <dbReference type="ARBA" id="ARBA00023136"/>
    </source>
</evidence>
<dbReference type="GO" id="GO:0015627">
    <property type="term" value="C:type II protein secretion system complex"/>
    <property type="evidence" value="ECO:0007669"/>
    <property type="project" value="InterPro"/>
</dbReference>
<sequence length="159" mass="17072">MIALIKGKWAIFSIREKWLIGIMLTLLVMIILWLGVLRPIESGLASAKARHAAAIDRSAAIRARVAAIKTLSGQGSPVRRGPLDVLIGQSAAETGFTLNHNERQGEDRVAFMTASVRPTAFFGWLASLEAQGIQVESLSVEPTDNVVLTANGVLRASGR</sequence>
<evidence type="ECO:0000256" key="2">
    <source>
        <dbReference type="ARBA" id="ARBA00010637"/>
    </source>
</evidence>
<feature type="transmembrane region" description="Helical" evidence="10">
    <location>
        <begin position="18"/>
        <end position="40"/>
    </location>
</feature>
<keyword evidence="5" id="KW-0997">Cell inner membrane</keyword>
<evidence type="ECO:0000256" key="1">
    <source>
        <dbReference type="ARBA" id="ARBA00004377"/>
    </source>
</evidence>
<dbReference type="InterPro" id="IPR007690">
    <property type="entry name" value="T2SS_GspM"/>
</dbReference>
<evidence type="ECO:0000256" key="10">
    <source>
        <dbReference type="SAM" id="Phobius"/>
    </source>
</evidence>
<keyword evidence="3" id="KW-0813">Transport</keyword>
<evidence type="ECO:0000256" key="3">
    <source>
        <dbReference type="ARBA" id="ARBA00022448"/>
    </source>
</evidence>
<evidence type="ECO:0000256" key="4">
    <source>
        <dbReference type="ARBA" id="ARBA00022475"/>
    </source>
</evidence>
<evidence type="ECO:0000256" key="5">
    <source>
        <dbReference type="ARBA" id="ARBA00022519"/>
    </source>
</evidence>
<dbReference type="SUPFAM" id="SSF103054">
    <property type="entry name" value="General secretion pathway protein M, EpsM"/>
    <property type="match status" value="1"/>
</dbReference>
<organism evidence="11 12">
    <name type="scientific">Rhizorhapis suberifaciens</name>
    <name type="common">corky root of lettuce</name>
    <dbReference type="NCBI Taxonomy" id="13656"/>
    <lineage>
        <taxon>Bacteria</taxon>
        <taxon>Pseudomonadati</taxon>
        <taxon>Pseudomonadota</taxon>
        <taxon>Alphaproteobacteria</taxon>
        <taxon>Sphingomonadales</taxon>
        <taxon>Sphingomonadaceae</taxon>
        <taxon>Rhizorhapis</taxon>
    </lineage>
</organism>
<evidence type="ECO:0000313" key="11">
    <source>
        <dbReference type="EMBL" id="MBB4641037.1"/>
    </source>
</evidence>
<comment type="caution">
    <text evidence="11">The sequence shown here is derived from an EMBL/GenBank/DDBJ whole genome shotgun (WGS) entry which is preliminary data.</text>
</comment>
<keyword evidence="12" id="KW-1185">Reference proteome</keyword>
<dbReference type="AlphaFoldDB" id="A0A840HTV5"/>
<comment type="similarity">
    <text evidence="2">Belongs to the GSP M family.</text>
</comment>
<evidence type="ECO:0000313" key="12">
    <source>
        <dbReference type="Proteomes" id="UP000575068"/>
    </source>
</evidence>
<dbReference type="GO" id="GO:0005886">
    <property type="term" value="C:plasma membrane"/>
    <property type="evidence" value="ECO:0007669"/>
    <property type="project" value="UniProtKB-SubCell"/>
</dbReference>
<dbReference type="InterPro" id="IPR023229">
    <property type="entry name" value="T2SS_M_periplasmic_sf"/>
</dbReference>
<keyword evidence="9 10" id="KW-0472">Membrane</keyword>
<evidence type="ECO:0000256" key="7">
    <source>
        <dbReference type="ARBA" id="ARBA00022927"/>
    </source>
</evidence>
<keyword evidence="7" id="KW-0653">Protein transport</keyword>
<evidence type="ECO:0000256" key="6">
    <source>
        <dbReference type="ARBA" id="ARBA00022692"/>
    </source>
</evidence>
<dbReference type="RefSeq" id="WP_184474854.1">
    <property type="nucleotide sequence ID" value="NZ_JACHOV010000004.1"/>
</dbReference>
<keyword evidence="6 10" id="KW-0812">Transmembrane</keyword>
<keyword evidence="4" id="KW-1003">Cell membrane</keyword>
<dbReference type="Pfam" id="PF04612">
    <property type="entry name" value="T2SSM"/>
    <property type="match status" value="1"/>
</dbReference>
<dbReference type="Proteomes" id="UP000575068">
    <property type="component" value="Unassembled WGS sequence"/>
</dbReference>
<comment type="subcellular location">
    <subcellularLocation>
        <location evidence="1">Cell inner membrane</location>
        <topology evidence="1">Single-pass membrane protein</topology>
    </subcellularLocation>
</comment>
<protein>
    <submittedName>
        <fullName evidence="11">General secretion pathway protein M</fullName>
    </submittedName>
</protein>
<reference evidence="11 12" key="1">
    <citation type="submission" date="2020-08" db="EMBL/GenBank/DDBJ databases">
        <title>Genomic Encyclopedia of Type Strains, Phase IV (KMG-IV): sequencing the most valuable type-strain genomes for metagenomic binning, comparative biology and taxonomic classification.</title>
        <authorList>
            <person name="Goeker M."/>
        </authorList>
    </citation>
    <scope>NUCLEOTIDE SEQUENCE [LARGE SCALE GENOMIC DNA]</scope>
    <source>
        <strain evidence="11 12">DSM 7465</strain>
    </source>
</reference>
<dbReference type="EMBL" id="JACHOV010000004">
    <property type="protein sequence ID" value="MBB4641037.1"/>
    <property type="molecule type" value="Genomic_DNA"/>
</dbReference>
<name>A0A840HTV5_9SPHN</name>